<evidence type="ECO:0000256" key="2">
    <source>
        <dbReference type="SAM" id="SignalP"/>
    </source>
</evidence>
<dbReference type="Gene3D" id="3.40.33.10">
    <property type="entry name" value="CAP"/>
    <property type="match status" value="1"/>
</dbReference>
<dbReference type="Pfam" id="PF00188">
    <property type="entry name" value="CAP"/>
    <property type="match status" value="1"/>
</dbReference>
<dbReference type="AlphaFoldDB" id="A0A2J5I345"/>
<feature type="compositionally biased region" description="Pro residues" evidence="1">
    <location>
        <begin position="41"/>
        <end position="50"/>
    </location>
</feature>
<dbReference type="GO" id="GO:0005576">
    <property type="term" value="C:extracellular region"/>
    <property type="evidence" value="ECO:0007669"/>
    <property type="project" value="InterPro"/>
</dbReference>
<evidence type="ECO:0000256" key="1">
    <source>
        <dbReference type="SAM" id="MobiDB-lite"/>
    </source>
</evidence>
<dbReference type="SUPFAM" id="SSF55797">
    <property type="entry name" value="PR-1-like"/>
    <property type="match status" value="1"/>
</dbReference>
<evidence type="ECO:0000313" key="4">
    <source>
        <dbReference type="EMBL" id="PLN84292.1"/>
    </source>
</evidence>
<dbReference type="PANTHER" id="PTHR10334">
    <property type="entry name" value="CYSTEINE-RICH SECRETORY PROTEIN-RELATED"/>
    <property type="match status" value="1"/>
</dbReference>
<feature type="compositionally biased region" description="Pro residues" evidence="1">
    <location>
        <begin position="93"/>
        <end position="115"/>
    </location>
</feature>
<dbReference type="FunFam" id="3.40.33.10:FF:000018">
    <property type="entry name" value="SCP-like extracellular protein, putative"/>
    <property type="match status" value="1"/>
</dbReference>
<name>A0A2J5I345_9EURO</name>
<dbReference type="Proteomes" id="UP000235023">
    <property type="component" value="Unassembled WGS sequence"/>
</dbReference>
<dbReference type="OrthoDB" id="337038at2759"/>
<evidence type="ECO:0000259" key="3">
    <source>
        <dbReference type="SMART" id="SM00198"/>
    </source>
</evidence>
<proteinExistence type="predicted"/>
<feature type="compositionally biased region" description="Low complexity" evidence="1">
    <location>
        <begin position="58"/>
        <end position="92"/>
    </location>
</feature>
<dbReference type="PROSITE" id="PS01009">
    <property type="entry name" value="CRISP_1"/>
    <property type="match status" value="1"/>
</dbReference>
<protein>
    <submittedName>
        <fullName evidence="4">CAP domain-containing protein</fullName>
    </submittedName>
</protein>
<feature type="compositionally biased region" description="Low complexity" evidence="1">
    <location>
        <begin position="121"/>
        <end position="132"/>
    </location>
</feature>
<dbReference type="SMART" id="SM00198">
    <property type="entry name" value="SCP"/>
    <property type="match status" value="1"/>
</dbReference>
<feature type="compositionally biased region" description="Polar residues" evidence="1">
    <location>
        <begin position="139"/>
        <end position="149"/>
    </location>
</feature>
<dbReference type="CDD" id="cd05380">
    <property type="entry name" value="CAP_euk"/>
    <property type="match status" value="1"/>
</dbReference>
<organism evidence="4 5">
    <name type="scientific">Aspergillus taichungensis</name>
    <dbReference type="NCBI Taxonomy" id="482145"/>
    <lineage>
        <taxon>Eukaryota</taxon>
        <taxon>Fungi</taxon>
        <taxon>Dikarya</taxon>
        <taxon>Ascomycota</taxon>
        <taxon>Pezizomycotina</taxon>
        <taxon>Eurotiomycetes</taxon>
        <taxon>Eurotiomycetidae</taxon>
        <taxon>Eurotiales</taxon>
        <taxon>Aspergillaceae</taxon>
        <taxon>Aspergillus</taxon>
        <taxon>Aspergillus subgen. Circumdati</taxon>
    </lineage>
</organism>
<feature type="signal peptide" evidence="2">
    <location>
        <begin position="1"/>
        <end position="19"/>
    </location>
</feature>
<evidence type="ECO:0000313" key="5">
    <source>
        <dbReference type="Proteomes" id="UP000235023"/>
    </source>
</evidence>
<dbReference type="InterPro" id="IPR035940">
    <property type="entry name" value="CAP_sf"/>
</dbReference>
<sequence length="318" mass="34025">MRSVYLWSALCAAVAVSAADKREYTTEWTVVTVTTTITLPPSTPTNPPVPGIQDPDNSSSSSSSSSSRSSTLAETQEPPTAAPAPVVTTIVEPPQPAPTDNQPAPPPPTDNPEPPAGGQATTWTSSWSSEWTITGDAPQPTTMSTTTSADEAKPTNAYMEHVLYSHNVHRSNHSSNSLEWDKKLESSAEVLAKRCVYTHDTDINGGGYGQNIGYGVQSDKIAVMISNLMYNNEMGFFEGLYGQDTPDQSNFHAWGHFTQIVWKGTTHVGCSTVVCPSLGNVDGSDMPFTVCNYGPAGNFDGEYAANVLRPQGHKMYSA</sequence>
<feature type="chain" id="PRO_5014410186" evidence="2">
    <location>
        <begin position="20"/>
        <end position="318"/>
    </location>
</feature>
<feature type="domain" description="SCP" evidence="3">
    <location>
        <begin position="157"/>
        <end position="301"/>
    </location>
</feature>
<keyword evidence="5" id="KW-1185">Reference proteome</keyword>
<keyword evidence="2" id="KW-0732">Signal</keyword>
<accession>A0A2J5I345</accession>
<dbReference type="InterPro" id="IPR018244">
    <property type="entry name" value="Allrgn_V5/Tpx1_CS"/>
</dbReference>
<dbReference type="EMBL" id="KZ559512">
    <property type="protein sequence ID" value="PLN84292.1"/>
    <property type="molecule type" value="Genomic_DNA"/>
</dbReference>
<reference evidence="5" key="1">
    <citation type="submission" date="2017-12" db="EMBL/GenBank/DDBJ databases">
        <authorList>
            <consortium name="DOE Joint Genome Institute"/>
            <person name="Mondo S.J."/>
            <person name="Kjaerbolling I."/>
            <person name="Vesth T.C."/>
            <person name="Frisvad J.C."/>
            <person name="Nybo J.L."/>
            <person name="Theobald S."/>
            <person name="Kuo A."/>
            <person name="Bowyer P."/>
            <person name="Matsuda Y."/>
            <person name="Lyhne E.K."/>
            <person name="Kogle M.E."/>
            <person name="Clum A."/>
            <person name="Lipzen A."/>
            <person name="Salamov A."/>
            <person name="Ngan C.Y."/>
            <person name="Daum C."/>
            <person name="Chiniquy J."/>
            <person name="Barry K."/>
            <person name="LaButti K."/>
            <person name="Haridas S."/>
            <person name="Simmons B.A."/>
            <person name="Magnuson J.K."/>
            <person name="Mortensen U.H."/>
            <person name="Larsen T.O."/>
            <person name="Grigoriev I.V."/>
            <person name="Baker S.E."/>
            <person name="Andersen M.R."/>
            <person name="Nordberg H.P."/>
            <person name="Cantor M.N."/>
            <person name="Hua S.X."/>
        </authorList>
    </citation>
    <scope>NUCLEOTIDE SEQUENCE [LARGE SCALE GENOMIC DNA]</scope>
    <source>
        <strain evidence="5">IBT 19404</strain>
    </source>
</reference>
<dbReference type="InterPro" id="IPR014044">
    <property type="entry name" value="CAP_dom"/>
</dbReference>
<feature type="region of interest" description="Disordered" evidence="1">
    <location>
        <begin position="37"/>
        <end position="153"/>
    </location>
</feature>
<dbReference type="PRINTS" id="PR00837">
    <property type="entry name" value="V5TPXLIKE"/>
</dbReference>
<dbReference type="InterPro" id="IPR001283">
    <property type="entry name" value="CRISP-related"/>
</dbReference>
<gene>
    <name evidence="4" type="ORF">BDW42DRAFT_191609</name>
</gene>